<name>A0A6J2SLY4_DROHY</name>
<evidence type="ECO:0000256" key="1">
    <source>
        <dbReference type="ARBA" id="ARBA00004141"/>
    </source>
</evidence>
<dbReference type="Gene3D" id="3.40.50.300">
    <property type="entry name" value="P-loop containing nucleotide triphosphate hydrolases"/>
    <property type="match status" value="2"/>
</dbReference>
<dbReference type="PROSITE" id="PS00211">
    <property type="entry name" value="ABC_TRANSPORTER_1"/>
    <property type="match status" value="2"/>
</dbReference>
<dbReference type="FunFam" id="1.20.1560.10:FF:000014">
    <property type="entry name" value="Multidrug resistance-associated protein member 4"/>
    <property type="match status" value="1"/>
</dbReference>
<feature type="transmembrane region" description="Helical" evidence="9">
    <location>
        <begin position="432"/>
        <end position="453"/>
    </location>
</feature>
<dbReference type="SMART" id="SM00382">
    <property type="entry name" value="AAA"/>
    <property type="match status" value="2"/>
</dbReference>
<feature type="compositionally biased region" description="Polar residues" evidence="8">
    <location>
        <begin position="759"/>
        <end position="775"/>
    </location>
</feature>
<dbReference type="InterPro" id="IPR003439">
    <property type="entry name" value="ABC_transporter-like_ATP-bd"/>
</dbReference>
<feature type="transmembrane region" description="Helical" evidence="9">
    <location>
        <begin position="83"/>
        <end position="105"/>
    </location>
</feature>
<dbReference type="KEGG" id="dhe:111593361"/>
<feature type="transmembrane region" description="Helical" evidence="9">
    <location>
        <begin position="205"/>
        <end position="228"/>
    </location>
</feature>
<dbReference type="PROSITE" id="PS50893">
    <property type="entry name" value="ABC_TRANSPORTER_2"/>
    <property type="match status" value="2"/>
</dbReference>
<dbReference type="RefSeq" id="XP_030078732.1">
    <property type="nucleotide sequence ID" value="XM_030222872.1"/>
</dbReference>
<dbReference type="InterPro" id="IPR027417">
    <property type="entry name" value="P-loop_NTPase"/>
</dbReference>
<protein>
    <submittedName>
        <fullName evidence="13 14">Multidrug resistance-associated protein 4</fullName>
    </submittedName>
</protein>
<feature type="region of interest" description="Disordered" evidence="8">
    <location>
        <begin position="724"/>
        <end position="743"/>
    </location>
</feature>
<feature type="transmembrane region" description="Helical" evidence="9">
    <location>
        <begin position="803"/>
        <end position="826"/>
    </location>
</feature>
<dbReference type="InterPro" id="IPR044746">
    <property type="entry name" value="ABCC_6TM_D1"/>
</dbReference>
<dbReference type="GO" id="GO:0140359">
    <property type="term" value="F:ABC-type transporter activity"/>
    <property type="evidence" value="ECO:0007669"/>
    <property type="project" value="InterPro"/>
</dbReference>
<dbReference type="Pfam" id="PF00005">
    <property type="entry name" value="ABC_tran"/>
    <property type="match status" value="2"/>
</dbReference>
<feature type="region of interest" description="Disordered" evidence="8">
    <location>
        <begin position="756"/>
        <end position="788"/>
    </location>
</feature>
<feature type="transmembrane region" description="Helical" evidence="9">
    <location>
        <begin position="858"/>
        <end position="880"/>
    </location>
</feature>
<dbReference type="PANTHER" id="PTHR24223:SF415">
    <property type="entry name" value="FI20190P1"/>
    <property type="match status" value="1"/>
</dbReference>
<reference evidence="13 14" key="1">
    <citation type="submission" date="2025-04" db="UniProtKB">
        <authorList>
            <consortium name="RefSeq"/>
        </authorList>
    </citation>
    <scope>IDENTIFICATION</scope>
    <source>
        <strain evidence="13 14">15085-1641.00</strain>
        <tissue evidence="13 14">Whole body</tissue>
    </source>
</reference>
<evidence type="ECO:0000256" key="9">
    <source>
        <dbReference type="SAM" id="Phobius"/>
    </source>
</evidence>
<dbReference type="FunFam" id="3.40.50.300:FF:000482">
    <property type="entry name" value="Multidrug resistance-associated protein member 4"/>
    <property type="match status" value="1"/>
</dbReference>
<feature type="domain" description="ABC transporter" evidence="10">
    <location>
        <begin position="488"/>
        <end position="715"/>
    </location>
</feature>
<dbReference type="GO" id="GO:0016020">
    <property type="term" value="C:membrane"/>
    <property type="evidence" value="ECO:0007669"/>
    <property type="project" value="UniProtKB-SubCell"/>
</dbReference>
<feature type="domain" description="ABC transmembrane type-1" evidence="11">
    <location>
        <begin position="208"/>
        <end position="434"/>
    </location>
</feature>
<keyword evidence="6 9" id="KW-1133">Transmembrane helix</keyword>
<dbReference type="GO" id="GO:0016887">
    <property type="term" value="F:ATP hydrolysis activity"/>
    <property type="evidence" value="ECO:0007669"/>
    <property type="project" value="InterPro"/>
</dbReference>
<feature type="domain" description="ABC transporter" evidence="10">
    <location>
        <begin position="1133"/>
        <end position="1362"/>
    </location>
</feature>
<keyword evidence="2" id="KW-0813">Transport</keyword>
<feature type="compositionally biased region" description="Basic and acidic residues" evidence="8">
    <location>
        <begin position="1382"/>
        <end position="1398"/>
    </location>
</feature>
<evidence type="ECO:0000256" key="3">
    <source>
        <dbReference type="ARBA" id="ARBA00022692"/>
    </source>
</evidence>
<accession>A0A6J2SLY4</accession>
<sequence>MDSSAKPERKNPRQGANYLSQLIFAWAVPLLYRGSRKGLNTEDLTQCLKEDHSEQLGDRLEDEWYKELERAHRKSKKPHLRNALFRCFQGPTIVNGLICLVYIVMKTLIPAVLAQLLLQFQHQANPLSNMVQAENQNFSTALNRTVRAVTTSGLTSADDTVRSPNALEIDGPAKERVNGIFRETEGEAGKMNVFEEGVHYIWNDIYSLGIVLVSSTLICCFLIHHVDLRQRLMGARMRIACCSLIYRKTLRLSMKTAGQTPAGYLINLLSNDVNRLDYGFIFMHWIWIMPLQAVLTCYLIWLRIGIPALVGVIGLLLKTVPIQSAFSKLTSVLRMRIAERTDARVGIMNELVQGIQVIKMYAWEKPFEAVVAEARRREIKQIRYASYLRGFYLSTMVFTERSTLYITLVAAALMGHTITADFVFSAASYYNILQLVAAIWYPLAVTFGAEALVSLRRVQAFLQLEGRDEMVTGLTHKRQQDIGETRAIVLKDISASWDKERPERTLQNFNLQIESGQLCAVIGPVGAGKSSLLQLLLGELPIVDGGVIIQGELSYASQEPWLFTGTVRNNILFGEQYDRKRYQEVTRCCALTTDFQQLSNGDKTVVGERGASLSGGQRARISLARAVYKPASIYLLDDPLSAVDAHVGRHLFDEVIGPRGRLAQQKATRVLVTHQVHFLSDADWIVIVDHGRILRQGTYDDLVNSDLDFAKLLERPKELDKAGNNLEAMSVTSSSGQDIDEDDDIPYIDGVRDGYQPLRKQSNSTHGSKSLNSSVQADADQDDDELAEAQASGSISPRVWYEYFHAGSTCLSFSFMVCIMLMSQVVCSCSDYFSNIWTQEEHRRSQGETTSFTTFECIYIYGGLILGVVIMTTFRGFLFFKTCMHASKVLHDRMFSTILHATMRFFDTNPSGRILNRFSKDMGAIDELLPRAMMDFIQVALVMFGILIVIAVVNPILLAAMLIVAIIDMLILKLYLRPAQDLKRLEGICRSPVFSHLNSSLTGLSIIRSRQLQDVVIKEFDLLQDVHSSVWQLTMAANTALGLWLDCVSCAFLTAVTFSFIFTSETTYSGNVGLAISQAMILTGMVQYGVRQVAESLQQMTSVERVLQYTELEQEDTSKSVEPSQQWPTMGQVEFRDMSCRYDPNGSAVLKHLSLIIEPGWKVGIVGRTGAGKSSLIGALFRLAYIDGGIYIDDIDTGSISLETLRTRISIIPQDPVLFSASIRYNLDPFERYSDAELWRALEDVELRAAIPGLDFMVTERGSNFSVGQRQLLCLARAILRNNKVLVLDEATANVDPQTDSLIQRTIRVKFCHCTVLTVAHRLHTVMDSDRIIVMDAGTAVEFDVPHLLLKKQHGILRQMVEATGGESDALKSVANTSFKRMQQEREERRSSEDQQDN</sequence>
<dbReference type="CDD" id="cd03244">
    <property type="entry name" value="ABCC_MRP_domain2"/>
    <property type="match status" value="1"/>
</dbReference>
<dbReference type="Pfam" id="PF00664">
    <property type="entry name" value="ABC_membrane"/>
    <property type="match status" value="2"/>
</dbReference>
<keyword evidence="3 9" id="KW-0812">Transmembrane</keyword>
<evidence type="ECO:0000313" key="14">
    <source>
        <dbReference type="RefSeq" id="XP_030078733.1"/>
    </source>
</evidence>
<dbReference type="InterPro" id="IPR017871">
    <property type="entry name" value="ABC_transporter-like_CS"/>
</dbReference>
<keyword evidence="5" id="KW-0067">ATP-binding</keyword>
<evidence type="ECO:0000256" key="7">
    <source>
        <dbReference type="ARBA" id="ARBA00023136"/>
    </source>
</evidence>
<evidence type="ECO:0000313" key="13">
    <source>
        <dbReference type="RefSeq" id="XP_030078732.1"/>
    </source>
</evidence>
<dbReference type="SUPFAM" id="SSF52540">
    <property type="entry name" value="P-loop containing nucleoside triphosphate hydrolases"/>
    <property type="match status" value="2"/>
</dbReference>
<dbReference type="PANTHER" id="PTHR24223">
    <property type="entry name" value="ATP-BINDING CASSETTE SUB-FAMILY C"/>
    <property type="match status" value="1"/>
</dbReference>
<feature type="transmembrane region" description="Helical" evidence="9">
    <location>
        <begin position="278"/>
        <end position="301"/>
    </location>
</feature>
<dbReference type="FunFam" id="3.40.50.300:FF:000163">
    <property type="entry name" value="Multidrug resistance-associated protein member 4"/>
    <property type="match status" value="1"/>
</dbReference>
<dbReference type="InterPro" id="IPR044726">
    <property type="entry name" value="ABCC_6TM_D2"/>
</dbReference>
<dbReference type="InterPro" id="IPR003593">
    <property type="entry name" value="AAA+_ATPase"/>
</dbReference>
<dbReference type="CDD" id="cd18579">
    <property type="entry name" value="ABC_6TM_ABCC_D1"/>
    <property type="match status" value="1"/>
</dbReference>
<evidence type="ECO:0000259" key="10">
    <source>
        <dbReference type="PROSITE" id="PS50893"/>
    </source>
</evidence>
<dbReference type="SUPFAM" id="SSF90123">
    <property type="entry name" value="ABC transporter transmembrane region"/>
    <property type="match status" value="2"/>
</dbReference>
<dbReference type="CDD" id="cd18580">
    <property type="entry name" value="ABC_6TM_ABCC_D2"/>
    <property type="match status" value="1"/>
</dbReference>
<comment type="subcellular location">
    <subcellularLocation>
        <location evidence="1">Membrane</location>
        <topology evidence="1">Multi-pass membrane protein</topology>
    </subcellularLocation>
</comment>
<dbReference type="CDD" id="cd03250">
    <property type="entry name" value="ABCC_MRP_domain1"/>
    <property type="match status" value="1"/>
</dbReference>
<evidence type="ECO:0000256" key="4">
    <source>
        <dbReference type="ARBA" id="ARBA00022741"/>
    </source>
</evidence>
<dbReference type="RefSeq" id="XP_030078733.1">
    <property type="nucleotide sequence ID" value="XM_030222873.1"/>
</dbReference>
<evidence type="ECO:0000256" key="2">
    <source>
        <dbReference type="ARBA" id="ARBA00022448"/>
    </source>
</evidence>
<dbReference type="Proteomes" id="UP000504633">
    <property type="component" value="Unplaced"/>
</dbReference>
<gene>
    <name evidence="13 14" type="primary">LOC111593361</name>
</gene>
<dbReference type="InterPro" id="IPR036640">
    <property type="entry name" value="ABC1_TM_sf"/>
</dbReference>
<dbReference type="OrthoDB" id="6500128at2759"/>
<keyword evidence="12" id="KW-1185">Reference proteome</keyword>
<dbReference type="Gene3D" id="1.20.1560.10">
    <property type="entry name" value="ABC transporter type 1, transmembrane domain"/>
    <property type="match status" value="2"/>
</dbReference>
<dbReference type="GO" id="GO:0005524">
    <property type="term" value="F:ATP binding"/>
    <property type="evidence" value="ECO:0007669"/>
    <property type="project" value="UniProtKB-KW"/>
</dbReference>
<dbReference type="GeneID" id="111593361"/>
<evidence type="ECO:0000256" key="8">
    <source>
        <dbReference type="SAM" id="MobiDB-lite"/>
    </source>
</evidence>
<dbReference type="OMA" id="KNPRQGA"/>
<dbReference type="InterPro" id="IPR011527">
    <property type="entry name" value="ABC1_TM_dom"/>
</dbReference>
<feature type="region of interest" description="Disordered" evidence="8">
    <location>
        <begin position="1368"/>
        <end position="1398"/>
    </location>
</feature>
<evidence type="ECO:0000313" key="12">
    <source>
        <dbReference type="Proteomes" id="UP000504633"/>
    </source>
</evidence>
<dbReference type="InterPro" id="IPR050173">
    <property type="entry name" value="ABC_transporter_C-like"/>
</dbReference>
<evidence type="ECO:0000259" key="11">
    <source>
        <dbReference type="PROSITE" id="PS50929"/>
    </source>
</evidence>
<organism evidence="12 14">
    <name type="scientific">Drosophila hydei</name>
    <name type="common">Fruit fly</name>
    <dbReference type="NCBI Taxonomy" id="7224"/>
    <lineage>
        <taxon>Eukaryota</taxon>
        <taxon>Metazoa</taxon>
        <taxon>Ecdysozoa</taxon>
        <taxon>Arthropoda</taxon>
        <taxon>Hexapoda</taxon>
        <taxon>Insecta</taxon>
        <taxon>Pterygota</taxon>
        <taxon>Neoptera</taxon>
        <taxon>Endopterygota</taxon>
        <taxon>Diptera</taxon>
        <taxon>Brachycera</taxon>
        <taxon>Muscomorpha</taxon>
        <taxon>Ephydroidea</taxon>
        <taxon>Drosophilidae</taxon>
        <taxon>Drosophila</taxon>
    </lineage>
</organism>
<evidence type="ECO:0000256" key="6">
    <source>
        <dbReference type="ARBA" id="ARBA00022989"/>
    </source>
</evidence>
<feature type="domain" description="ABC transmembrane type-1" evidence="11">
    <location>
        <begin position="858"/>
        <end position="1102"/>
    </location>
</feature>
<dbReference type="PROSITE" id="PS50929">
    <property type="entry name" value="ABC_TM1F"/>
    <property type="match status" value="2"/>
</dbReference>
<evidence type="ECO:0000256" key="5">
    <source>
        <dbReference type="ARBA" id="ARBA00022840"/>
    </source>
</evidence>
<feature type="transmembrane region" description="Helical" evidence="9">
    <location>
        <begin position="307"/>
        <end position="326"/>
    </location>
</feature>
<keyword evidence="7 9" id="KW-0472">Membrane</keyword>
<keyword evidence="4" id="KW-0547">Nucleotide-binding</keyword>
<proteinExistence type="predicted"/>